<reference evidence="4" key="1">
    <citation type="submission" date="2020-05" db="EMBL/GenBank/DDBJ databases">
        <title>Mycena genomes resolve the evolution of fungal bioluminescence.</title>
        <authorList>
            <person name="Tsai I.J."/>
        </authorList>
    </citation>
    <scope>NUCLEOTIDE SEQUENCE</scope>
    <source>
        <strain evidence="4">160909Yilan</strain>
    </source>
</reference>
<dbReference type="Gene3D" id="3.40.50.1110">
    <property type="entry name" value="SGNH hydrolase"/>
    <property type="match status" value="1"/>
</dbReference>
<comment type="caution">
    <text evidence="4">The sequence shown here is derived from an EMBL/GenBank/DDBJ whole genome shotgun (WGS) entry which is preliminary data.</text>
</comment>
<dbReference type="GO" id="GO:0004622">
    <property type="term" value="F:phosphatidylcholine lysophospholipase activity"/>
    <property type="evidence" value="ECO:0007669"/>
    <property type="project" value="TreeGrafter"/>
</dbReference>
<dbReference type="Pfam" id="PF00734">
    <property type="entry name" value="CBM_1"/>
    <property type="match status" value="1"/>
</dbReference>
<dbReference type="Pfam" id="PF13472">
    <property type="entry name" value="Lipase_GDSL_2"/>
    <property type="match status" value="1"/>
</dbReference>
<dbReference type="GO" id="GO:0005576">
    <property type="term" value="C:extracellular region"/>
    <property type="evidence" value="ECO:0007669"/>
    <property type="project" value="InterPro"/>
</dbReference>
<gene>
    <name evidence="4" type="ORF">MSAN_01699100</name>
</gene>
<dbReference type="PANTHER" id="PTHR30383:SF5">
    <property type="entry name" value="SGNH HYDROLASE-TYPE ESTERASE DOMAIN-CONTAINING PROTEIN"/>
    <property type="match status" value="1"/>
</dbReference>
<dbReference type="SUPFAM" id="SSF52266">
    <property type="entry name" value="SGNH hydrolase"/>
    <property type="match status" value="1"/>
</dbReference>
<evidence type="ECO:0000256" key="2">
    <source>
        <dbReference type="SAM" id="MobiDB-lite"/>
    </source>
</evidence>
<dbReference type="PANTHER" id="PTHR30383">
    <property type="entry name" value="THIOESTERASE 1/PROTEASE 1/LYSOPHOSPHOLIPASE L1"/>
    <property type="match status" value="1"/>
</dbReference>
<dbReference type="Proteomes" id="UP000623467">
    <property type="component" value="Unassembled WGS sequence"/>
</dbReference>
<feature type="region of interest" description="Disordered" evidence="2">
    <location>
        <begin position="19"/>
        <end position="39"/>
    </location>
</feature>
<evidence type="ECO:0000259" key="3">
    <source>
        <dbReference type="PROSITE" id="PS51164"/>
    </source>
</evidence>
<dbReference type="InterPro" id="IPR051532">
    <property type="entry name" value="Ester_Hydrolysis_Enzymes"/>
</dbReference>
<accession>A0A8H7CWB8</accession>
<organism evidence="4 5">
    <name type="scientific">Mycena sanguinolenta</name>
    <dbReference type="NCBI Taxonomy" id="230812"/>
    <lineage>
        <taxon>Eukaryota</taxon>
        <taxon>Fungi</taxon>
        <taxon>Dikarya</taxon>
        <taxon>Basidiomycota</taxon>
        <taxon>Agaricomycotina</taxon>
        <taxon>Agaricomycetes</taxon>
        <taxon>Agaricomycetidae</taxon>
        <taxon>Agaricales</taxon>
        <taxon>Marasmiineae</taxon>
        <taxon>Mycenaceae</taxon>
        <taxon>Mycena</taxon>
    </lineage>
</organism>
<proteinExistence type="predicted"/>
<dbReference type="SMART" id="SM00236">
    <property type="entry name" value="fCBD"/>
    <property type="match status" value="1"/>
</dbReference>
<dbReference type="InterPro" id="IPR036514">
    <property type="entry name" value="SGNH_hydro_sf"/>
</dbReference>
<evidence type="ECO:0000313" key="5">
    <source>
        <dbReference type="Proteomes" id="UP000623467"/>
    </source>
</evidence>
<feature type="domain" description="CBM1" evidence="3">
    <location>
        <begin position="64"/>
        <end position="100"/>
    </location>
</feature>
<dbReference type="InterPro" id="IPR000254">
    <property type="entry name" value="CBD"/>
</dbReference>
<evidence type="ECO:0000313" key="4">
    <source>
        <dbReference type="EMBL" id="KAF7349723.1"/>
    </source>
</evidence>
<dbReference type="SUPFAM" id="SSF57180">
    <property type="entry name" value="Cellulose-binding domain"/>
    <property type="match status" value="1"/>
</dbReference>
<dbReference type="InterPro" id="IPR035971">
    <property type="entry name" value="CBD_sf"/>
</dbReference>
<name>A0A8H7CWB8_9AGAR</name>
<evidence type="ECO:0000256" key="1">
    <source>
        <dbReference type="ARBA" id="ARBA00022729"/>
    </source>
</evidence>
<dbReference type="GO" id="GO:0030248">
    <property type="term" value="F:cellulose binding"/>
    <property type="evidence" value="ECO:0007669"/>
    <property type="project" value="InterPro"/>
</dbReference>
<sequence length="348" mass="36668">MTITPTNFIGPIFRLVDPRSRNRRHSPGRDITHNRSNSKASQTKMLSLISILIPLCVSTRIVFAQSPIFGQCGGENWTGPTTCATGSVCVVQNQFYSQCVPSTVPPTTTTVSTTSTIKTSSSPTTSKTTGTTSAPSSTSTSTTGLNIRLLPLGDSITYGFTSTDGNGYRETLFNLLQPGNILDFIGSIQAGTMVDNFNEGHIGAIIEQIAEAATNPAALPARPNVILLMAGTNDILDGISSGAPAQLSILIDNIFATCPDAALIVASLTPLADQADVDTYNDAVAQMIETRQAAGQHILLASMASILPSDLVDGIHPTDAGYVKMGQLWFPVVEQAAAKGWIKTPVQV</sequence>
<dbReference type="PROSITE" id="PS51164">
    <property type="entry name" value="CBM1_2"/>
    <property type="match status" value="1"/>
</dbReference>
<dbReference type="EMBL" id="JACAZH010000015">
    <property type="protein sequence ID" value="KAF7349723.1"/>
    <property type="molecule type" value="Genomic_DNA"/>
</dbReference>
<keyword evidence="5" id="KW-1185">Reference proteome</keyword>
<feature type="region of interest" description="Disordered" evidence="2">
    <location>
        <begin position="105"/>
        <end position="142"/>
    </location>
</feature>
<keyword evidence="1" id="KW-0732">Signal</keyword>
<protein>
    <submittedName>
        <fullName evidence="4">Lipolytic enzyme</fullName>
    </submittedName>
</protein>
<dbReference type="GO" id="GO:0005975">
    <property type="term" value="P:carbohydrate metabolic process"/>
    <property type="evidence" value="ECO:0007669"/>
    <property type="project" value="InterPro"/>
</dbReference>
<dbReference type="InterPro" id="IPR013830">
    <property type="entry name" value="SGNH_hydro"/>
</dbReference>
<dbReference type="CDD" id="cd01833">
    <property type="entry name" value="XynB_like"/>
    <property type="match status" value="1"/>
</dbReference>
<dbReference type="AlphaFoldDB" id="A0A8H7CWB8"/>
<dbReference type="PROSITE" id="PS00562">
    <property type="entry name" value="CBM1_1"/>
    <property type="match status" value="1"/>
</dbReference>
<dbReference type="OrthoDB" id="3915838at2759"/>